<dbReference type="AlphaFoldDB" id="A0A9X7W0I1"/>
<dbReference type="Pfam" id="PF08665">
    <property type="entry name" value="PglZ"/>
    <property type="match status" value="1"/>
</dbReference>
<dbReference type="InterPro" id="IPR014060">
    <property type="entry name" value="PglZ"/>
</dbReference>
<dbReference type="InterPro" id="IPR017850">
    <property type="entry name" value="Alkaline_phosphatase_core_sf"/>
</dbReference>
<dbReference type="Gene3D" id="3.40.720.10">
    <property type="entry name" value="Alkaline Phosphatase, subunit A"/>
    <property type="match status" value="1"/>
</dbReference>
<protein>
    <submittedName>
        <fullName evidence="1">BREX-1 system phosphatase PglZ type A</fullName>
    </submittedName>
</protein>
<evidence type="ECO:0000313" key="2">
    <source>
        <dbReference type="Proteomes" id="UP000663505"/>
    </source>
</evidence>
<reference evidence="1 2" key="1">
    <citation type="submission" date="2021-02" db="EMBL/GenBank/DDBJ databases">
        <title>Alicyclobacillus curvatus sp. nov. and Alicyclobacillus mengziensis sp. nov., two acidophilic bacteria isolated from acid mine drainage.</title>
        <authorList>
            <person name="Huang Y."/>
        </authorList>
    </citation>
    <scope>NUCLEOTIDE SEQUENCE [LARGE SCALE GENOMIC DNA]</scope>
    <source>
        <strain evidence="1 2">S30H14</strain>
    </source>
</reference>
<accession>A0A9X7W0I1</accession>
<dbReference type="Proteomes" id="UP000663505">
    <property type="component" value="Chromosome"/>
</dbReference>
<proteinExistence type="predicted"/>
<gene>
    <name evidence="1" type="primary">pglZ</name>
    <name evidence="1" type="ORF">JZ786_05195</name>
</gene>
<dbReference type="NCBIfam" id="TIGR02687">
    <property type="entry name" value="BREX-1 system phosphatase PglZ type A"/>
    <property type="match status" value="1"/>
</dbReference>
<sequence>MNLDDIVSTLNTAFQQPLQDGEQRKIIFWLDKDREFVEDISELSLVNAKIHILTDVNSFYTKYLLEEEDITSNYLVYANFDMNHEDNWLMDTFLYSQTFHADRISLLMEEYRIDSSLRGMVKKYERFFGSKERTRRLKAFDISISSEESLELGMMSAICALKTPDFEDVLKAVLMEGLDDSENKYLEQFEKFFDLAVFWRYVSNRYGYQQSKPSLKTLFMHLTVSALSHAIDESYLLQLKHYIATRNRSNATVFIDRWMHHSTDYPAYDDFAELVEHEIKLVDIVNQLDIDDFKTADAFQYFDRAIIMFIANSLDASLEDYGEYIKLINLRRTKHFYERYRFIYEALFYTVKMFEFHKQHSSGIPQVQALDMYRAYVTDYFKMDTYYRKFYVAYDNEPDSEILKKLRMMVENLYTNWFMGELSAHWSSVIDDEMKNTWTLPGIQKQKDFYRNFIGQKVHQGDRVFVVISDALRYEVAVELAEKLNTETKGACDIQPLLGVIPSVTKLGMASLLPHKNLEIDLSGRVLVDGKPSSGLDNRNDILQGVVSDSIAVHFRDMLNMNKAGRREHFKGKKLIYVYHDSIDATGDKASTEVNTFKAAEEAIEEIYAIIKMIRDDLSGTNIFVTADHGFVYQRDPLEESEKIEKEGIVAFETKRRYALSQESGEKNGLLDVNMDSFILNEHHITTYVPKSTIRFKIQGGGANFVHGGASLQEIVVPLIQFKNIRSGQKHSREIIKVDVKLTNTTRKITNSLFTLEFFQTEKVEDKRVARTVKVYMADENEAVISNEETLICDRTTEKPEERTFKIRFALKQVPYDRSKNYYLMIKDTETNVVVEKIPFTINLGIVSDFDF</sequence>
<keyword evidence="2" id="KW-1185">Reference proteome</keyword>
<organism evidence="1 2">
    <name type="scientific">Alicyclobacillus mengziensis</name>
    <dbReference type="NCBI Taxonomy" id="2931921"/>
    <lineage>
        <taxon>Bacteria</taxon>
        <taxon>Bacillati</taxon>
        <taxon>Bacillota</taxon>
        <taxon>Bacilli</taxon>
        <taxon>Bacillales</taxon>
        <taxon>Alicyclobacillaceae</taxon>
        <taxon>Alicyclobacillus</taxon>
    </lineage>
</organism>
<evidence type="ECO:0000313" key="1">
    <source>
        <dbReference type="EMBL" id="QSO48384.1"/>
    </source>
</evidence>
<dbReference type="KEGG" id="afx:JZ786_05195"/>
<name>A0A9X7W0I1_9BACL</name>
<dbReference type="EMBL" id="CP071182">
    <property type="protein sequence ID" value="QSO48384.1"/>
    <property type="molecule type" value="Genomic_DNA"/>
</dbReference>